<accession>A0A0F9P4V3</accession>
<evidence type="ECO:0000256" key="1">
    <source>
        <dbReference type="SAM" id="MobiDB-lite"/>
    </source>
</evidence>
<protein>
    <submittedName>
        <fullName evidence="2">Uncharacterized protein</fullName>
    </submittedName>
</protein>
<dbReference type="EMBL" id="LAZR01002829">
    <property type="protein sequence ID" value="KKN25104.1"/>
    <property type="molecule type" value="Genomic_DNA"/>
</dbReference>
<name>A0A0F9P4V3_9ZZZZ</name>
<reference evidence="2" key="1">
    <citation type="journal article" date="2015" name="Nature">
        <title>Complex archaea that bridge the gap between prokaryotes and eukaryotes.</title>
        <authorList>
            <person name="Spang A."/>
            <person name="Saw J.H."/>
            <person name="Jorgensen S.L."/>
            <person name="Zaremba-Niedzwiedzka K."/>
            <person name="Martijn J."/>
            <person name="Lind A.E."/>
            <person name="van Eijk R."/>
            <person name="Schleper C."/>
            <person name="Guy L."/>
            <person name="Ettema T.J."/>
        </authorList>
    </citation>
    <scope>NUCLEOTIDE SEQUENCE</scope>
</reference>
<gene>
    <name evidence="2" type="ORF">LCGC14_0888190</name>
</gene>
<feature type="compositionally biased region" description="Basic and acidic residues" evidence="1">
    <location>
        <begin position="8"/>
        <end position="19"/>
    </location>
</feature>
<dbReference type="AlphaFoldDB" id="A0A0F9P4V3"/>
<organism evidence="2">
    <name type="scientific">marine sediment metagenome</name>
    <dbReference type="NCBI Taxonomy" id="412755"/>
    <lineage>
        <taxon>unclassified sequences</taxon>
        <taxon>metagenomes</taxon>
        <taxon>ecological metagenomes</taxon>
    </lineage>
</organism>
<sequence>MGKMGRGGPDKIEKTERNMSKQSWTVKGFIIEIEYYDVNVYDVSSVTGVRWSRGVKGEPTYIWIKKGIEK</sequence>
<feature type="region of interest" description="Disordered" evidence="1">
    <location>
        <begin position="1"/>
        <end position="20"/>
    </location>
</feature>
<proteinExistence type="predicted"/>
<comment type="caution">
    <text evidence="2">The sequence shown here is derived from an EMBL/GenBank/DDBJ whole genome shotgun (WGS) entry which is preliminary data.</text>
</comment>
<evidence type="ECO:0000313" key="2">
    <source>
        <dbReference type="EMBL" id="KKN25104.1"/>
    </source>
</evidence>